<dbReference type="EMBL" id="BAMD01000094">
    <property type="protein sequence ID" value="GAF05538.1"/>
    <property type="molecule type" value="Genomic_DNA"/>
</dbReference>
<dbReference type="AlphaFoldDB" id="W7YDI4"/>
<dbReference type="Gene3D" id="1.10.357.10">
    <property type="entry name" value="Tetracycline Repressor, domain 2"/>
    <property type="match status" value="1"/>
</dbReference>
<dbReference type="InterPro" id="IPR001647">
    <property type="entry name" value="HTH_TetR"/>
</dbReference>
<evidence type="ECO:0000313" key="4">
    <source>
        <dbReference type="EMBL" id="GAF05538.1"/>
    </source>
</evidence>
<feature type="domain" description="HTH tetR-type" evidence="3">
    <location>
        <begin position="6"/>
        <end position="66"/>
    </location>
</feature>
<dbReference type="InterPro" id="IPR009057">
    <property type="entry name" value="Homeodomain-like_sf"/>
</dbReference>
<dbReference type="GO" id="GO:0003677">
    <property type="term" value="F:DNA binding"/>
    <property type="evidence" value="ECO:0007669"/>
    <property type="project" value="UniProtKB-UniRule"/>
</dbReference>
<dbReference type="PROSITE" id="PS50977">
    <property type="entry name" value="HTH_TETR_2"/>
    <property type="match status" value="1"/>
</dbReference>
<feature type="DNA-binding region" description="H-T-H motif" evidence="2">
    <location>
        <begin position="29"/>
        <end position="48"/>
    </location>
</feature>
<dbReference type="OrthoDB" id="9812484at2"/>
<gene>
    <name evidence="4" type="ORF">JCM21142_104277</name>
</gene>
<evidence type="ECO:0000259" key="3">
    <source>
        <dbReference type="PROSITE" id="PS50977"/>
    </source>
</evidence>
<accession>W7YDI4</accession>
<dbReference type="STRING" id="869213.GCA_000517085_02089"/>
<dbReference type="Pfam" id="PF00440">
    <property type="entry name" value="TetR_N"/>
    <property type="match status" value="1"/>
</dbReference>
<protein>
    <submittedName>
        <fullName evidence="4">Regulatory protein</fullName>
    </submittedName>
</protein>
<dbReference type="SUPFAM" id="SSF46689">
    <property type="entry name" value="Homeodomain-like"/>
    <property type="match status" value="1"/>
</dbReference>
<keyword evidence="1 2" id="KW-0238">DNA-binding</keyword>
<organism evidence="4 5">
    <name type="scientific">Saccharicrinis fermentans DSM 9555 = JCM 21142</name>
    <dbReference type="NCBI Taxonomy" id="869213"/>
    <lineage>
        <taxon>Bacteria</taxon>
        <taxon>Pseudomonadati</taxon>
        <taxon>Bacteroidota</taxon>
        <taxon>Bacteroidia</taxon>
        <taxon>Marinilabiliales</taxon>
        <taxon>Marinilabiliaceae</taxon>
        <taxon>Saccharicrinis</taxon>
    </lineage>
</organism>
<dbReference type="PRINTS" id="PR00455">
    <property type="entry name" value="HTHTETR"/>
</dbReference>
<dbReference type="Proteomes" id="UP000019402">
    <property type="component" value="Unassembled WGS sequence"/>
</dbReference>
<dbReference type="eggNOG" id="COG1309">
    <property type="taxonomic scope" value="Bacteria"/>
</dbReference>
<sequence length="188" mass="21812">MKIGDDNIEKIVIESTKSLLLKYGVKGWNMDELAKECGMSKRTLYKIIGSKEDLLFRCSTDIIATNYKQLKQFLNQDADYFNILDKLSHHIISEINEFVISSSKIIKTEYPRIADAIDKQVEELHQLHLTFFNKGKHEGLLNDNATPKIIVNIIKALMKHNIENSHNQTDFKEKTIEELNFLFKAIRK</sequence>
<evidence type="ECO:0000313" key="5">
    <source>
        <dbReference type="Proteomes" id="UP000019402"/>
    </source>
</evidence>
<keyword evidence="5" id="KW-1185">Reference proteome</keyword>
<comment type="caution">
    <text evidence="4">The sequence shown here is derived from an EMBL/GenBank/DDBJ whole genome shotgun (WGS) entry which is preliminary data.</text>
</comment>
<evidence type="ECO:0000256" key="2">
    <source>
        <dbReference type="PROSITE-ProRule" id="PRU00335"/>
    </source>
</evidence>
<reference evidence="4 5" key="1">
    <citation type="journal article" date="2014" name="Genome Announc.">
        <title>Draft Genome Sequence of Cytophaga fermentans JCM 21142T, a Facultative Anaerobe Isolated from Marine Mud.</title>
        <authorList>
            <person name="Starns D."/>
            <person name="Oshima K."/>
            <person name="Suda W."/>
            <person name="Iino T."/>
            <person name="Yuki M."/>
            <person name="Inoue J."/>
            <person name="Kitamura K."/>
            <person name="Iida T."/>
            <person name="Darby A."/>
            <person name="Hattori M."/>
            <person name="Ohkuma M."/>
        </authorList>
    </citation>
    <scope>NUCLEOTIDE SEQUENCE [LARGE SCALE GENOMIC DNA]</scope>
    <source>
        <strain evidence="4 5">JCM 21142</strain>
    </source>
</reference>
<dbReference type="RefSeq" id="WP_027471756.1">
    <property type="nucleotide sequence ID" value="NZ_BAMD01000094.1"/>
</dbReference>
<proteinExistence type="predicted"/>
<name>W7YDI4_9BACT</name>
<evidence type="ECO:0000256" key="1">
    <source>
        <dbReference type="ARBA" id="ARBA00023125"/>
    </source>
</evidence>